<reference evidence="3" key="1">
    <citation type="journal article" date="2019" name="Int. J. Syst. Evol. Microbiol.">
        <title>The Global Catalogue of Microorganisms (GCM) 10K type strain sequencing project: providing services to taxonomists for standard genome sequencing and annotation.</title>
        <authorList>
            <consortium name="The Broad Institute Genomics Platform"/>
            <consortium name="The Broad Institute Genome Sequencing Center for Infectious Disease"/>
            <person name="Wu L."/>
            <person name="Ma J."/>
        </authorList>
    </citation>
    <scope>NUCLEOTIDE SEQUENCE [LARGE SCALE GENOMIC DNA]</scope>
    <source>
        <strain evidence="3">CGMCC 1.6960</strain>
    </source>
</reference>
<dbReference type="InterPro" id="IPR013324">
    <property type="entry name" value="RNA_pol_sigma_r3/r4-like"/>
</dbReference>
<accession>A0ABQ2KGB7</accession>
<proteinExistence type="predicted"/>
<dbReference type="InterPro" id="IPR036388">
    <property type="entry name" value="WH-like_DNA-bd_sf"/>
</dbReference>
<protein>
    <submittedName>
        <fullName evidence="2">RNA polymerase subunit sigma-24</fullName>
    </submittedName>
</protein>
<dbReference type="RefSeq" id="WP_188716259.1">
    <property type="nucleotide sequence ID" value="NZ_BMLM01000001.1"/>
</dbReference>
<sequence>MRPDDAAFRAAWPSVVRQLAAHTGSVDAGEELAAEAVARAVAHPEPIDDLVAWCTTVGRRIHLDAVRHGAVERRALPELARRRGGATAADAEGTEAGATIDDRLALLHVACDPALGAGSRLVLALRLVCGLDTARIAWHLGIDPRAASARLTRAKRQLAEAAGAFRVPGPEERAARMPDVLECIAAVHAVGQRDAMRPEGPADDLGRSALTLATAAAIDRPGDPEAAALQAVVLLALARRPGRFDADGAALPLEEVDRTRWDRRLALAGLERAAQTAGSGGRFALEASIAALHVVARRADGTDWRAIAELHERLVALRPTPAARVAAAIARGRVALGSGATGPGDGARDEAALDEVAAALAALEHDGPSASRRDASLALADLDWQRGRRAEAAARYAALEPLLRAPLAAFVRRRIRDA</sequence>
<dbReference type="Pfam" id="PF20239">
    <property type="entry name" value="DUF6596"/>
    <property type="match status" value="1"/>
</dbReference>
<keyword evidence="3" id="KW-1185">Reference proteome</keyword>
<dbReference type="Proteomes" id="UP000626982">
    <property type="component" value="Unassembled WGS sequence"/>
</dbReference>
<name>A0ABQ2KGB7_9MICO</name>
<evidence type="ECO:0000313" key="3">
    <source>
        <dbReference type="Proteomes" id="UP000626982"/>
    </source>
</evidence>
<evidence type="ECO:0000313" key="2">
    <source>
        <dbReference type="EMBL" id="GGN80174.1"/>
    </source>
</evidence>
<feature type="domain" description="DUF6596" evidence="1">
    <location>
        <begin position="176"/>
        <end position="274"/>
    </location>
</feature>
<dbReference type="Gene3D" id="1.10.10.10">
    <property type="entry name" value="Winged helix-like DNA-binding domain superfamily/Winged helix DNA-binding domain"/>
    <property type="match status" value="1"/>
</dbReference>
<dbReference type="PANTHER" id="PTHR47756">
    <property type="entry name" value="BLL6612 PROTEIN-RELATED"/>
    <property type="match status" value="1"/>
</dbReference>
<dbReference type="InterPro" id="IPR046531">
    <property type="entry name" value="DUF6596"/>
</dbReference>
<gene>
    <name evidence="2" type="primary">rpoE</name>
    <name evidence="2" type="ORF">GCM10010968_07830</name>
</gene>
<dbReference type="EMBL" id="BMLM01000001">
    <property type="protein sequence ID" value="GGN80174.1"/>
    <property type="molecule type" value="Genomic_DNA"/>
</dbReference>
<evidence type="ECO:0000259" key="1">
    <source>
        <dbReference type="Pfam" id="PF20239"/>
    </source>
</evidence>
<comment type="caution">
    <text evidence="2">The sequence shown here is derived from an EMBL/GenBank/DDBJ whole genome shotgun (WGS) entry which is preliminary data.</text>
</comment>
<dbReference type="PANTHER" id="PTHR47756:SF1">
    <property type="entry name" value="BLL0085 PROTEIN"/>
    <property type="match status" value="1"/>
</dbReference>
<organism evidence="2 3">
    <name type="scientific">Agrococcus terreus</name>
    <dbReference type="NCBI Taxonomy" id="574649"/>
    <lineage>
        <taxon>Bacteria</taxon>
        <taxon>Bacillati</taxon>
        <taxon>Actinomycetota</taxon>
        <taxon>Actinomycetes</taxon>
        <taxon>Micrococcales</taxon>
        <taxon>Microbacteriaceae</taxon>
        <taxon>Agrococcus</taxon>
    </lineage>
</organism>
<dbReference type="SUPFAM" id="SSF88659">
    <property type="entry name" value="Sigma3 and sigma4 domains of RNA polymerase sigma factors"/>
    <property type="match status" value="1"/>
</dbReference>